<gene>
    <name evidence="1" type="ORF">CYCCA115_LOCUS24041</name>
</gene>
<dbReference type="AlphaFoldDB" id="A0AAD2PYB5"/>
<keyword evidence="2" id="KW-1185">Reference proteome</keyword>
<organism evidence="1 2">
    <name type="scientific">Cylindrotheca closterium</name>
    <dbReference type="NCBI Taxonomy" id="2856"/>
    <lineage>
        <taxon>Eukaryota</taxon>
        <taxon>Sar</taxon>
        <taxon>Stramenopiles</taxon>
        <taxon>Ochrophyta</taxon>
        <taxon>Bacillariophyta</taxon>
        <taxon>Bacillariophyceae</taxon>
        <taxon>Bacillariophycidae</taxon>
        <taxon>Bacillariales</taxon>
        <taxon>Bacillariaceae</taxon>
        <taxon>Cylindrotheca</taxon>
    </lineage>
</organism>
<accession>A0AAD2PYB5</accession>
<reference evidence="1" key="1">
    <citation type="submission" date="2023-08" db="EMBL/GenBank/DDBJ databases">
        <authorList>
            <person name="Audoor S."/>
            <person name="Bilcke G."/>
        </authorList>
    </citation>
    <scope>NUCLEOTIDE SEQUENCE</scope>
</reference>
<dbReference type="EMBL" id="CAKOGP040002447">
    <property type="protein sequence ID" value="CAJ1970017.1"/>
    <property type="molecule type" value="Genomic_DNA"/>
</dbReference>
<dbReference type="Proteomes" id="UP001295423">
    <property type="component" value="Unassembled WGS sequence"/>
</dbReference>
<proteinExistence type="predicted"/>
<name>A0AAD2PYB5_9STRA</name>
<evidence type="ECO:0000313" key="1">
    <source>
        <dbReference type="EMBL" id="CAJ1970017.1"/>
    </source>
</evidence>
<protein>
    <submittedName>
        <fullName evidence="1">Uncharacterized protein</fullName>
    </submittedName>
</protein>
<evidence type="ECO:0000313" key="2">
    <source>
        <dbReference type="Proteomes" id="UP001295423"/>
    </source>
</evidence>
<sequence length="94" mass="10111">MPLVFNGFMEAGFTSTNPGMSCLGDTTLSGGLDTLLAEHIVKNFCSDDTISVLDACGGHAVPYHYHERMSCLYESDSDTGHSTPIPIQRDNNNA</sequence>
<comment type="caution">
    <text evidence="1">The sequence shown here is derived from an EMBL/GenBank/DDBJ whole genome shotgun (WGS) entry which is preliminary data.</text>
</comment>